<sequence>MGVCRWLARALTPGLRRARCLRCSPGLLRRSRRALEHVTTATLRPLSRRHPTRRVRCALLLLFFLHWLVLFFRLPIWLAVPPILPITWRFAVQITYSKWAMKWFDLGPDEEMFAPPVPRPGPGGAPALPVVPPQPQAAQAAHYAFVDRRQRG</sequence>
<keyword evidence="1" id="KW-0472">Membrane</keyword>
<keyword evidence="1" id="KW-0812">Transmembrane</keyword>
<accession>A0AAE1H6E6</accession>
<feature type="transmembrane region" description="Helical" evidence="1">
    <location>
        <begin position="57"/>
        <end position="80"/>
    </location>
</feature>
<evidence type="ECO:0000256" key="1">
    <source>
        <dbReference type="SAM" id="Phobius"/>
    </source>
</evidence>
<keyword evidence="2" id="KW-0396">Initiation factor</keyword>
<name>A0AAE1H6E6_9NEOP</name>
<protein>
    <submittedName>
        <fullName evidence="2">Translation initiation factor IF-2</fullName>
    </submittedName>
</protein>
<comment type="caution">
    <text evidence="2">The sequence shown here is derived from an EMBL/GenBank/DDBJ whole genome shotgun (WGS) entry which is preliminary data.</text>
</comment>
<evidence type="ECO:0000313" key="2">
    <source>
        <dbReference type="EMBL" id="KAK3915644.1"/>
    </source>
</evidence>
<keyword evidence="1" id="KW-1133">Transmembrane helix</keyword>
<reference evidence="2" key="1">
    <citation type="submission" date="2021-07" db="EMBL/GenBank/DDBJ databases">
        <authorList>
            <person name="Catto M.A."/>
            <person name="Jacobson A."/>
            <person name="Kennedy G."/>
            <person name="Labadie P."/>
            <person name="Hunt B.G."/>
            <person name="Srinivasan R."/>
        </authorList>
    </citation>
    <scope>NUCLEOTIDE SEQUENCE</scope>
    <source>
        <strain evidence="2">PL_HMW_Pooled</strain>
        <tissue evidence="2">Head</tissue>
    </source>
</reference>
<keyword evidence="2" id="KW-0648">Protein biosynthesis</keyword>
<organism evidence="2 3">
    <name type="scientific">Frankliniella fusca</name>
    <dbReference type="NCBI Taxonomy" id="407009"/>
    <lineage>
        <taxon>Eukaryota</taxon>
        <taxon>Metazoa</taxon>
        <taxon>Ecdysozoa</taxon>
        <taxon>Arthropoda</taxon>
        <taxon>Hexapoda</taxon>
        <taxon>Insecta</taxon>
        <taxon>Pterygota</taxon>
        <taxon>Neoptera</taxon>
        <taxon>Paraneoptera</taxon>
        <taxon>Thysanoptera</taxon>
        <taxon>Terebrantia</taxon>
        <taxon>Thripoidea</taxon>
        <taxon>Thripidae</taxon>
        <taxon>Frankliniella</taxon>
    </lineage>
</organism>
<evidence type="ECO:0000313" key="3">
    <source>
        <dbReference type="Proteomes" id="UP001219518"/>
    </source>
</evidence>
<proteinExistence type="predicted"/>
<dbReference type="EMBL" id="JAHWGI010000441">
    <property type="protein sequence ID" value="KAK3915644.1"/>
    <property type="molecule type" value="Genomic_DNA"/>
</dbReference>
<reference evidence="2" key="2">
    <citation type="journal article" date="2023" name="BMC Genomics">
        <title>Pest status, molecular evolution, and epigenetic factors derived from the genome assembly of Frankliniella fusca, a thysanopteran phytovirus vector.</title>
        <authorList>
            <person name="Catto M.A."/>
            <person name="Labadie P.E."/>
            <person name="Jacobson A.L."/>
            <person name="Kennedy G.G."/>
            <person name="Srinivasan R."/>
            <person name="Hunt B.G."/>
        </authorList>
    </citation>
    <scope>NUCLEOTIDE SEQUENCE</scope>
    <source>
        <strain evidence="2">PL_HMW_Pooled</strain>
    </source>
</reference>
<keyword evidence="3" id="KW-1185">Reference proteome</keyword>
<dbReference type="GO" id="GO:0003743">
    <property type="term" value="F:translation initiation factor activity"/>
    <property type="evidence" value="ECO:0007669"/>
    <property type="project" value="UniProtKB-KW"/>
</dbReference>
<dbReference type="AlphaFoldDB" id="A0AAE1H6E6"/>
<dbReference type="Proteomes" id="UP001219518">
    <property type="component" value="Unassembled WGS sequence"/>
</dbReference>
<gene>
    <name evidence="2" type="ORF">KUF71_024787</name>
</gene>